<dbReference type="InterPro" id="IPR001245">
    <property type="entry name" value="Ser-Thr/Tyr_kinase_cat_dom"/>
</dbReference>
<keyword evidence="4" id="KW-1185">Reference proteome</keyword>
<dbReference type="InterPro" id="IPR011009">
    <property type="entry name" value="Kinase-like_dom_sf"/>
</dbReference>
<dbReference type="Proteomes" id="UP001158576">
    <property type="component" value="Chromosome 1"/>
</dbReference>
<feature type="compositionally biased region" description="Acidic residues" evidence="1">
    <location>
        <begin position="116"/>
        <end position="140"/>
    </location>
</feature>
<evidence type="ECO:0000259" key="2">
    <source>
        <dbReference type="PROSITE" id="PS50011"/>
    </source>
</evidence>
<feature type="domain" description="Protein kinase" evidence="2">
    <location>
        <begin position="12"/>
        <end position="324"/>
    </location>
</feature>
<organism evidence="3 4">
    <name type="scientific">Oikopleura dioica</name>
    <name type="common">Tunicate</name>
    <dbReference type="NCBI Taxonomy" id="34765"/>
    <lineage>
        <taxon>Eukaryota</taxon>
        <taxon>Metazoa</taxon>
        <taxon>Chordata</taxon>
        <taxon>Tunicata</taxon>
        <taxon>Appendicularia</taxon>
        <taxon>Copelata</taxon>
        <taxon>Oikopleuridae</taxon>
        <taxon>Oikopleura</taxon>
    </lineage>
</organism>
<reference evidence="3 4" key="1">
    <citation type="submission" date="2021-04" db="EMBL/GenBank/DDBJ databases">
        <authorList>
            <person name="Bliznina A."/>
        </authorList>
    </citation>
    <scope>NUCLEOTIDE SEQUENCE [LARGE SCALE GENOMIC DNA]</scope>
</reference>
<accession>A0ABN7SXN1</accession>
<feature type="region of interest" description="Disordered" evidence="1">
    <location>
        <begin position="113"/>
        <end position="142"/>
    </location>
</feature>
<dbReference type="PANTHER" id="PTHR24348">
    <property type="entry name" value="SERINE/THREONINE-PROTEIN KINASE UNC-51-RELATED"/>
    <property type="match status" value="1"/>
</dbReference>
<evidence type="ECO:0000313" key="3">
    <source>
        <dbReference type="EMBL" id="CAG5104866.1"/>
    </source>
</evidence>
<proteinExistence type="predicted"/>
<protein>
    <submittedName>
        <fullName evidence="3">Oidioi.mRNA.OKI2018_I69.chr1.g1618.t1.cds</fullName>
    </submittedName>
</protein>
<sequence>MENFQFGPSNRYKCIRELRQAKLGESTLYWIVEDKTFAGELKILKAIALLSEKVKSDTEDEVKLLKQMNNEFIVKLLDDVSFTGPNSVPYRGLILEYLSGGDLGQFLANMKKDLESPSDDDDTDEEGEKEEAAGEDDDDGEVMKSTLKSTLKSSLKSSGSGTSGNGIWSENDALRLAAQIVFAMDYLHKKKKQVHKELNTENILISADGKKIKILDLHICSGGMTGGPSDYFYPPETFKRLDTGNVTFKRDIWSMGVIFHMLCTFENPFAGEHPPATWNNIIQNKRTPSKLPQAEMEALVNCCLKENLEDRVGNASLLMNHGSIKSLVKQLKNRVEPADMKFSLDETKTLEVVNDTLADENAELKRQLKALNSSDLTFGKKATSKKILKAISDGVESFNLKFMRTQEYEVAEGEYKLKIASFDNSKRDEWKLWITKNDKTIPLRANADCIQQDGRVLYSMKNIEPNENDGEIKCGETEEEQEARKSENPDAPGTEYYIRWNITILPQE</sequence>
<dbReference type="InterPro" id="IPR045269">
    <property type="entry name" value="Atg1-like"/>
</dbReference>
<evidence type="ECO:0000313" key="4">
    <source>
        <dbReference type="Proteomes" id="UP001158576"/>
    </source>
</evidence>
<name>A0ABN7SXN1_OIKDI</name>
<dbReference type="SUPFAM" id="SSF56112">
    <property type="entry name" value="Protein kinase-like (PK-like)"/>
    <property type="match status" value="1"/>
</dbReference>
<feature type="region of interest" description="Disordered" evidence="1">
    <location>
        <begin position="467"/>
        <end position="493"/>
    </location>
</feature>
<feature type="compositionally biased region" description="Basic and acidic residues" evidence="1">
    <location>
        <begin position="470"/>
        <end position="488"/>
    </location>
</feature>
<evidence type="ECO:0000256" key="1">
    <source>
        <dbReference type="SAM" id="MobiDB-lite"/>
    </source>
</evidence>
<dbReference type="Pfam" id="PF07714">
    <property type="entry name" value="PK_Tyr_Ser-Thr"/>
    <property type="match status" value="1"/>
</dbReference>
<dbReference type="Gene3D" id="1.10.510.10">
    <property type="entry name" value="Transferase(Phosphotransferase) domain 1"/>
    <property type="match status" value="2"/>
</dbReference>
<dbReference type="PROSITE" id="PS50011">
    <property type="entry name" value="PROTEIN_KINASE_DOM"/>
    <property type="match status" value="1"/>
</dbReference>
<dbReference type="EMBL" id="OU015566">
    <property type="protein sequence ID" value="CAG5104866.1"/>
    <property type="molecule type" value="Genomic_DNA"/>
</dbReference>
<gene>
    <name evidence="3" type="ORF">OKIOD_LOCUS10383</name>
</gene>
<dbReference type="InterPro" id="IPR000719">
    <property type="entry name" value="Prot_kinase_dom"/>
</dbReference>